<keyword evidence="2" id="KW-1185">Reference proteome</keyword>
<comment type="caution">
    <text evidence="1">The sequence shown here is derived from an EMBL/GenBank/DDBJ whole genome shotgun (WGS) entry which is preliminary data.</text>
</comment>
<gene>
    <name evidence="1" type="ORF">QBC34DRAFT_196048</name>
</gene>
<reference evidence="1" key="2">
    <citation type="submission" date="2023-05" db="EMBL/GenBank/DDBJ databases">
        <authorList>
            <consortium name="Lawrence Berkeley National Laboratory"/>
            <person name="Steindorff A."/>
            <person name="Hensen N."/>
            <person name="Bonometti L."/>
            <person name="Westerberg I."/>
            <person name="Brannstrom I.O."/>
            <person name="Guillou S."/>
            <person name="Cros-Aarteil S."/>
            <person name="Calhoun S."/>
            <person name="Haridas S."/>
            <person name="Kuo A."/>
            <person name="Mondo S."/>
            <person name="Pangilinan J."/>
            <person name="Riley R."/>
            <person name="Labutti K."/>
            <person name="Andreopoulos B."/>
            <person name="Lipzen A."/>
            <person name="Chen C."/>
            <person name="Yanf M."/>
            <person name="Daum C."/>
            <person name="Ng V."/>
            <person name="Clum A."/>
            <person name="Ohm R."/>
            <person name="Martin F."/>
            <person name="Silar P."/>
            <person name="Natvig D."/>
            <person name="Lalanne C."/>
            <person name="Gautier V."/>
            <person name="Ament-Velasquez S.L."/>
            <person name="Kruys A."/>
            <person name="Hutchinson M.I."/>
            <person name="Powell A.J."/>
            <person name="Barry K."/>
            <person name="Miller A.N."/>
            <person name="Grigoriev I.V."/>
            <person name="Debuchy R."/>
            <person name="Gladieux P."/>
            <person name="Thoren M.H."/>
            <person name="Johannesson H."/>
        </authorList>
    </citation>
    <scope>NUCLEOTIDE SEQUENCE</scope>
    <source>
        <strain evidence="1">PSN243</strain>
    </source>
</reference>
<proteinExistence type="predicted"/>
<reference evidence="1" key="1">
    <citation type="journal article" date="2023" name="Mol. Phylogenet. Evol.">
        <title>Genome-scale phylogeny and comparative genomics of the fungal order Sordariales.</title>
        <authorList>
            <person name="Hensen N."/>
            <person name="Bonometti L."/>
            <person name="Westerberg I."/>
            <person name="Brannstrom I.O."/>
            <person name="Guillou S."/>
            <person name="Cros-Aarteil S."/>
            <person name="Calhoun S."/>
            <person name="Haridas S."/>
            <person name="Kuo A."/>
            <person name="Mondo S."/>
            <person name="Pangilinan J."/>
            <person name="Riley R."/>
            <person name="LaButti K."/>
            <person name="Andreopoulos B."/>
            <person name="Lipzen A."/>
            <person name="Chen C."/>
            <person name="Yan M."/>
            <person name="Daum C."/>
            <person name="Ng V."/>
            <person name="Clum A."/>
            <person name="Steindorff A."/>
            <person name="Ohm R.A."/>
            <person name="Martin F."/>
            <person name="Silar P."/>
            <person name="Natvig D.O."/>
            <person name="Lalanne C."/>
            <person name="Gautier V."/>
            <person name="Ament-Velasquez S.L."/>
            <person name="Kruys A."/>
            <person name="Hutchinson M.I."/>
            <person name="Powell A.J."/>
            <person name="Barry K."/>
            <person name="Miller A.N."/>
            <person name="Grigoriev I.V."/>
            <person name="Debuchy R."/>
            <person name="Gladieux P."/>
            <person name="Hiltunen Thoren M."/>
            <person name="Johannesson H."/>
        </authorList>
    </citation>
    <scope>NUCLEOTIDE SEQUENCE</scope>
    <source>
        <strain evidence="1">PSN243</strain>
    </source>
</reference>
<dbReference type="AlphaFoldDB" id="A0AAV9G689"/>
<sequence length="204" mass="22750">MKKSRTSETDNTPLVSKNRRWILLIRASQLVNPNLWELGTLRWLFSSLPCAMRPTTRGSVDPRAPTRRRQGLLARTDRSLGLERNATVESFQSSTSTVRSEGGAWMCRHIFLAGQYHSCRKARLNSRYGLTACDFRPEKVGGKRLLGDGHTVARNTAPRVRRAEMLRSRVGAKMANGQSVVVFFFFAGAPTPVGRPHGRAGRTA</sequence>
<dbReference type="EMBL" id="MU865982">
    <property type="protein sequence ID" value="KAK4444101.1"/>
    <property type="molecule type" value="Genomic_DNA"/>
</dbReference>
<protein>
    <submittedName>
        <fullName evidence="1">Uncharacterized protein</fullName>
    </submittedName>
</protein>
<evidence type="ECO:0000313" key="2">
    <source>
        <dbReference type="Proteomes" id="UP001321760"/>
    </source>
</evidence>
<organism evidence="1 2">
    <name type="scientific">Podospora aff. communis PSN243</name>
    <dbReference type="NCBI Taxonomy" id="3040156"/>
    <lineage>
        <taxon>Eukaryota</taxon>
        <taxon>Fungi</taxon>
        <taxon>Dikarya</taxon>
        <taxon>Ascomycota</taxon>
        <taxon>Pezizomycotina</taxon>
        <taxon>Sordariomycetes</taxon>
        <taxon>Sordariomycetidae</taxon>
        <taxon>Sordariales</taxon>
        <taxon>Podosporaceae</taxon>
        <taxon>Podospora</taxon>
    </lineage>
</organism>
<accession>A0AAV9G689</accession>
<name>A0AAV9G689_9PEZI</name>
<dbReference type="Proteomes" id="UP001321760">
    <property type="component" value="Unassembled WGS sequence"/>
</dbReference>
<evidence type="ECO:0000313" key="1">
    <source>
        <dbReference type="EMBL" id="KAK4444101.1"/>
    </source>
</evidence>